<dbReference type="InterPro" id="IPR043150">
    <property type="entry name" value="Phytochrome_PHY_sf"/>
</dbReference>
<evidence type="ECO:0000256" key="3">
    <source>
        <dbReference type="ARBA" id="ARBA00012438"/>
    </source>
</evidence>
<dbReference type="InterPro" id="IPR016132">
    <property type="entry name" value="Phyto_chromo_attachment"/>
</dbReference>
<dbReference type="CDD" id="cd00082">
    <property type="entry name" value="HisKA"/>
    <property type="match status" value="1"/>
</dbReference>
<evidence type="ECO:0000256" key="5">
    <source>
        <dbReference type="ARBA" id="ARBA00022553"/>
    </source>
</evidence>
<dbReference type="FunFam" id="3.30.565.10:FF:000006">
    <property type="entry name" value="Sensor histidine kinase WalK"/>
    <property type="match status" value="1"/>
</dbReference>
<dbReference type="Pfam" id="PF00360">
    <property type="entry name" value="PHY"/>
    <property type="match status" value="1"/>
</dbReference>
<name>A0A402A2N8_9CHLR</name>
<dbReference type="EMBL" id="BIFR01000001">
    <property type="protein sequence ID" value="GCE13326.1"/>
    <property type="molecule type" value="Genomic_DNA"/>
</dbReference>
<dbReference type="Gene3D" id="1.10.287.130">
    <property type="match status" value="1"/>
</dbReference>
<dbReference type="InterPro" id="IPR003018">
    <property type="entry name" value="GAF"/>
</dbReference>
<dbReference type="InterPro" id="IPR003594">
    <property type="entry name" value="HATPase_dom"/>
</dbReference>
<dbReference type="PRINTS" id="PR01033">
    <property type="entry name" value="PHYTOCHROME"/>
</dbReference>
<gene>
    <name evidence="13" type="ORF">KTT_31850</name>
</gene>
<comment type="similarity">
    <text evidence="2">In the N-terminal section; belongs to the phytochrome family.</text>
</comment>
<feature type="domain" description="Histidine kinase" evidence="12">
    <location>
        <begin position="545"/>
        <end position="764"/>
    </location>
</feature>
<dbReference type="Gene3D" id="3.30.450.40">
    <property type="match status" value="1"/>
</dbReference>
<evidence type="ECO:0000256" key="6">
    <source>
        <dbReference type="ARBA" id="ARBA00022606"/>
    </source>
</evidence>
<dbReference type="Pfam" id="PF00512">
    <property type="entry name" value="HisKA"/>
    <property type="match status" value="1"/>
</dbReference>
<dbReference type="SUPFAM" id="SSF55874">
    <property type="entry name" value="ATPase domain of HSP90 chaperone/DNA topoisomerase II/histidine kinase"/>
    <property type="match status" value="1"/>
</dbReference>
<dbReference type="GO" id="GO:0007234">
    <property type="term" value="P:osmosensory signaling via phosphorelay pathway"/>
    <property type="evidence" value="ECO:0007669"/>
    <property type="project" value="TreeGrafter"/>
</dbReference>
<dbReference type="GO" id="GO:0030295">
    <property type="term" value="F:protein kinase activator activity"/>
    <property type="evidence" value="ECO:0007669"/>
    <property type="project" value="TreeGrafter"/>
</dbReference>
<evidence type="ECO:0000256" key="8">
    <source>
        <dbReference type="ARBA" id="ARBA00022777"/>
    </source>
</evidence>
<dbReference type="Gene3D" id="3.30.450.270">
    <property type="match status" value="1"/>
</dbReference>
<evidence type="ECO:0000259" key="12">
    <source>
        <dbReference type="PROSITE" id="PS50109"/>
    </source>
</evidence>
<dbReference type="SUPFAM" id="SSF55785">
    <property type="entry name" value="PYP-like sensor domain (PAS domain)"/>
    <property type="match status" value="1"/>
</dbReference>
<reference evidence="14" key="1">
    <citation type="submission" date="2018-12" db="EMBL/GenBank/DDBJ databases">
        <title>Tengunoibacter tsumagoiensis gen. nov., sp. nov., Dictyobacter kobayashii sp. nov., D. alpinus sp. nov., and D. joshuensis sp. nov. and description of Dictyobacteraceae fam. nov. within the order Ktedonobacterales isolated from Tengu-no-mugimeshi.</title>
        <authorList>
            <person name="Wang C.M."/>
            <person name="Zheng Y."/>
            <person name="Sakai Y."/>
            <person name="Toyoda A."/>
            <person name="Minakuchi Y."/>
            <person name="Abe K."/>
            <person name="Yokota A."/>
            <person name="Yabe S."/>
        </authorList>
    </citation>
    <scope>NUCLEOTIDE SEQUENCE [LARGE SCALE GENOMIC DNA]</scope>
    <source>
        <strain evidence="14">Uno3</strain>
    </source>
</reference>
<keyword evidence="9" id="KW-0157">Chromophore</keyword>
<dbReference type="PROSITE" id="PS50046">
    <property type="entry name" value="PHYTOCHROME_2"/>
    <property type="match status" value="1"/>
</dbReference>
<evidence type="ECO:0000259" key="11">
    <source>
        <dbReference type="PROSITE" id="PS50046"/>
    </source>
</evidence>
<dbReference type="InterPro" id="IPR036890">
    <property type="entry name" value="HATPase_C_sf"/>
</dbReference>
<protein>
    <recommendedName>
        <fullName evidence="3">histidine kinase</fullName>
        <ecNumber evidence="3">2.7.13.3</ecNumber>
    </recommendedName>
</protein>
<dbReference type="GO" id="GO:0009881">
    <property type="term" value="F:photoreceptor activity"/>
    <property type="evidence" value="ECO:0007669"/>
    <property type="project" value="UniProtKB-KW"/>
</dbReference>
<feature type="domain" description="Phytochrome chromophore attachment site" evidence="11">
    <location>
        <begin position="159"/>
        <end position="314"/>
    </location>
</feature>
<dbReference type="SUPFAM" id="SSF47384">
    <property type="entry name" value="Homodimeric domain of signal transducing histidine kinase"/>
    <property type="match status" value="1"/>
</dbReference>
<evidence type="ECO:0000313" key="14">
    <source>
        <dbReference type="Proteomes" id="UP000287352"/>
    </source>
</evidence>
<keyword evidence="10" id="KW-0675">Receptor</keyword>
<dbReference type="InterPro" id="IPR013515">
    <property type="entry name" value="Phytochrome_cen-reg"/>
</dbReference>
<dbReference type="InterPro" id="IPR001294">
    <property type="entry name" value="Phytochrome"/>
</dbReference>
<sequence length="764" mass="86792">MYGQNENRIAESEFSSEKIDLTNCDRELIHIPGAIQPHGVLLVLAEPDLRIVQISNNARAFLAREPEELLNQPLESCLDPQQVQLLQERRLQPDLEALNPLQITVHSTPQPEIFDGIIHRIGTRLILELEPFNPQIENPFSNFYHLMRSSTAVLQRARDLPILSQAAADLVRELTGFDRVMIYKFHPDWHGEVIAEAKREGLEPFLGLHYPASDIPQQARELYRHNWLRLIANVAYQPAALLSVDNPGPLDLSGSVLRSVSPMHIQYLKNMGVGASMSISILKNQQLWGLISCHHATERYVPYITRAACEFLGQILSLQIAAREELADNMYEMEVKTKQSILLDLLLQTERVEDVLQAQSERILQLVEAQGVAIYLADRYLASGKVPDQATGLRLLEWVRPQLHAEEFFATNALATLWEEGESIKEIASGVLVISISALQNSYLLWFRPEIIQQVTWGGDPEKPMQSDQQGIILHPRTSFAAWSQTVQRTATAWKRCEIEAALSLRSAIVDRVLRSLLLHRNEELASLNERLEESNQELDSFAYIVSHDLKEPLRGISNYVSILEEDYHDQLDETGIARLTTLTRLSARMGELIDALLHYSRVGRVELAFVQTDLNEVVQRSLEMVRGRIEEDSVQVHLIEPLPTIRCDRIRVGEIFSNLISNAIKYNDKPAKEIEIGALPEEEQDGMRRVTLYVRDNGIGIREKYFDSIFRIFKRLHGRDTFGGGTGAGLTIVKRIVERHSGNIWVESEPGRGSTFYFTLVER</sequence>
<evidence type="ECO:0000256" key="4">
    <source>
        <dbReference type="ARBA" id="ARBA00022543"/>
    </source>
</evidence>
<dbReference type="GO" id="GO:0006355">
    <property type="term" value="P:regulation of DNA-templated transcription"/>
    <property type="evidence" value="ECO:0007669"/>
    <property type="project" value="InterPro"/>
</dbReference>
<dbReference type="PROSITE" id="PS50109">
    <property type="entry name" value="HIS_KIN"/>
    <property type="match status" value="1"/>
</dbReference>
<keyword evidence="4" id="KW-0600">Photoreceptor protein</keyword>
<proteinExistence type="inferred from homology"/>
<dbReference type="PANTHER" id="PTHR42878:SF15">
    <property type="entry name" value="BACTERIOPHYTOCHROME"/>
    <property type="match status" value="1"/>
</dbReference>
<keyword evidence="14" id="KW-1185">Reference proteome</keyword>
<dbReference type="SMART" id="SM00387">
    <property type="entry name" value="HATPase_c"/>
    <property type="match status" value="1"/>
</dbReference>
<evidence type="ECO:0000256" key="1">
    <source>
        <dbReference type="ARBA" id="ARBA00000085"/>
    </source>
</evidence>
<organism evidence="13 14">
    <name type="scientific">Tengunoibacter tsumagoiensis</name>
    <dbReference type="NCBI Taxonomy" id="2014871"/>
    <lineage>
        <taxon>Bacteria</taxon>
        <taxon>Bacillati</taxon>
        <taxon>Chloroflexota</taxon>
        <taxon>Ktedonobacteria</taxon>
        <taxon>Ktedonobacterales</taxon>
        <taxon>Dictyobacteraceae</taxon>
        <taxon>Tengunoibacter</taxon>
    </lineage>
</organism>
<dbReference type="Gene3D" id="3.30.565.10">
    <property type="entry name" value="Histidine kinase-like ATPase, C-terminal domain"/>
    <property type="match status" value="1"/>
</dbReference>
<dbReference type="InterPro" id="IPR029016">
    <property type="entry name" value="GAF-like_dom_sf"/>
</dbReference>
<keyword evidence="6" id="KW-0716">Sensory transduction</keyword>
<dbReference type="SMART" id="SM00388">
    <property type="entry name" value="HisKA"/>
    <property type="match status" value="1"/>
</dbReference>
<keyword evidence="8 13" id="KW-0418">Kinase</keyword>
<comment type="caution">
    <text evidence="13">The sequence shown here is derived from an EMBL/GenBank/DDBJ whole genome shotgun (WGS) entry which is preliminary data.</text>
</comment>
<dbReference type="Proteomes" id="UP000287352">
    <property type="component" value="Unassembled WGS sequence"/>
</dbReference>
<evidence type="ECO:0000256" key="2">
    <source>
        <dbReference type="ARBA" id="ARBA00006402"/>
    </source>
</evidence>
<dbReference type="PANTHER" id="PTHR42878">
    <property type="entry name" value="TWO-COMPONENT HISTIDINE KINASE"/>
    <property type="match status" value="1"/>
</dbReference>
<dbReference type="GO" id="GO:0009584">
    <property type="term" value="P:detection of visible light"/>
    <property type="evidence" value="ECO:0007669"/>
    <property type="project" value="InterPro"/>
</dbReference>
<evidence type="ECO:0000256" key="9">
    <source>
        <dbReference type="ARBA" id="ARBA00022991"/>
    </source>
</evidence>
<dbReference type="InterPro" id="IPR036097">
    <property type="entry name" value="HisK_dim/P_sf"/>
</dbReference>
<dbReference type="InterPro" id="IPR013654">
    <property type="entry name" value="PAS_2"/>
</dbReference>
<dbReference type="InterPro" id="IPR005467">
    <property type="entry name" value="His_kinase_dom"/>
</dbReference>
<dbReference type="InterPro" id="IPR035965">
    <property type="entry name" value="PAS-like_dom_sf"/>
</dbReference>
<keyword evidence="7" id="KW-0808">Transferase</keyword>
<comment type="catalytic activity">
    <reaction evidence="1">
        <text>ATP + protein L-histidine = ADP + protein N-phospho-L-histidine.</text>
        <dbReference type="EC" id="2.7.13.3"/>
    </reaction>
</comment>
<dbReference type="Pfam" id="PF01590">
    <property type="entry name" value="GAF"/>
    <property type="match status" value="1"/>
</dbReference>
<dbReference type="Gene3D" id="3.30.450.20">
    <property type="entry name" value="PAS domain"/>
    <property type="match status" value="1"/>
</dbReference>
<dbReference type="AlphaFoldDB" id="A0A402A2N8"/>
<dbReference type="SMART" id="SM00065">
    <property type="entry name" value="GAF"/>
    <property type="match status" value="1"/>
</dbReference>
<evidence type="ECO:0000256" key="10">
    <source>
        <dbReference type="ARBA" id="ARBA00023170"/>
    </source>
</evidence>
<evidence type="ECO:0000313" key="13">
    <source>
        <dbReference type="EMBL" id="GCE13326.1"/>
    </source>
</evidence>
<dbReference type="SUPFAM" id="SSF55781">
    <property type="entry name" value="GAF domain-like"/>
    <property type="match status" value="2"/>
</dbReference>
<dbReference type="GO" id="GO:0000156">
    <property type="term" value="F:phosphorelay response regulator activity"/>
    <property type="evidence" value="ECO:0007669"/>
    <property type="project" value="TreeGrafter"/>
</dbReference>
<dbReference type="Pfam" id="PF08446">
    <property type="entry name" value="PAS_2"/>
    <property type="match status" value="1"/>
</dbReference>
<dbReference type="EC" id="2.7.13.3" evidence="3"/>
<accession>A0A402A2N8</accession>
<evidence type="ECO:0000256" key="7">
    <source>
        <dbReference type="ARBA" id="ARBA00022679"/>
    </source>
</evidence>
<keyword evidence="5" id="KW-0597">Phosphoprotein</keyword>
<dbReference type="GO" id="GO:0000155">
    <property type="term" value="F:phosphorelay sensor kinase activity"/>
    <property type="evidence" value="ECO:0007669"/>
    <property type="project" value="InterPro"/>
</dbReference>
<dbReference type="Pfam" id="PF02518">
    <property type="entry name" value="HATPase_c"/>
    <property type="match status" value="1"/>
</dbReference>
<dbReference type="InterPro" id="IPR003661">
    <property type="entry name" value="HisK_dim/P_dom"/>
</dbReference>
<dbReference type="InterPro" id="IPR050351">
    <property type="entry name" value="BphY/WalK/GraS-like"/>
</dbReference>